<evidence type="ECO:0000313" key="3">
    <source>
        <dbReference type="EMBL" id="MBB5141705.1"/>
    </source>
</evidence>
<protein>
    <recommendedName>
        <fullName evidence="2">BBH37-like helical domain-containing protein</fullName>
    </recommendedName>
</protein>
<dbReference type="EMBL" id="JACHGM010000009">
    <property type="protein sequence ID" value="MBB5141705.1"/>
    <property type="molecule type" value="Genomic_DNA"/>
</dbReference>
<evidence type="ECO:0000256" key="1">
    <source>
        <dbReference type="SAM" id="SignalP"/>
    </source>
</evidence>
<accession>A0AB34Z391</accession>
<feature type="chain" id="PRO_5044194365" description="BBH37-like helical domain-containing protein" evidence="1">
    <location>
        <begin position="23"/>
        <end position="297"/>
    </location>
</feature>
<dbReference type="PROSITE" id="PS51257">
    <property type="entry name" value="PROKAR_LIPOPROTEIN"/>
    <property type="match status" value="1"/>
</dbReference>
<gene>
    <name evidence="3" type="ORF">HNP63_001126</name>
</gene>
<evidence type="ECO:0000313" key="4">
    <source>
        <dbReference type="Proteomes" id="UP000529652"/>
    </source>
</evidence>
<organism evidence="3 4">
    <name type="scientific">Borreliella afzelii</name>
    <name type="common">Borrelia afzelii</name>
    <dbReference type="NCBI Taxonomy" id="29518"/>
    <lineage>
        <taxon>Bacteria</taxon>
        <taxon>Pseudomonadati</taxon>
        <taxon>Spirochaetota</taxon>
        <taxon>Spirochaetia</taxon>
        <taxon>Spirochaetales</taxon>
        <taxon>Borreliaceae</taxon>
        <taxon>Borreliella</taxon>
    </lineage>
</organism>
<name>A0AB34Z391_BORAF</name>
<reference evidence="3 4" key="1">
    <citation type="submission" date="2020-08" db="EMBL/GenBank/DDBJ databases">
        <title>Genomic Encyclopedia of Type Strains, Phase IV (KMG-IV): sequencing the most valuable type-strain genomes for metagenomic binning, comparative biology and taxonomic classification.</title>
        <authorList>
            <person name="Goeker M."/>
        </authorList>
    </citation>
    <scope>NUCLEOTIDE SEQUENCE [LARGE SCALE GENOMIC DNA]</scope>
    <source>
        <strain evidence="3 4">DSM 10508</strain>
    </source>
</reference>
<keyword evidence="1" id="KW-0732">Signal</keyword>
<feature type="signal peptide" evidence="1">
    <location>
        <begin position="1"/>
        <end position="22"/>
    </location>
</feature>
<feature type="domain" description="BBH37-like helical" evidence="2">
    <location>
        <begin position="99"/>
        <end position="283"/>
    </location>
</feature>
<dbReference type="InterPro" id="IPR058057">
    <property type="entry name" value="BBH37-like"/>
</dbReference>
<dbReference type="AlphaFoldDB" id="A0AB34Z391"/>
<dbReference type="NCBIfam" id="NF033721">
    <property type="entry name" value="P12_lipo"/>
    <property type="match status" value="1"/>
</dbReference>
<proteinExistence type="predicted"/>
<dbReference type="Proteomes" id="UP000529652">
    <property type="component" value="Unassembled WGS sequence"/>
</dbReference>
<comment type="caution">
    <text evidence="3">The sequence shown here is derived from an EMBL/GenBank/DDBJ whole genome shotgun (WGS) entry which is preliminary data.</text>
</comment>
<dbReference type="InterPro" id="IPR057717">
    <property type="entry name" value="BBH37-like_helical"/>
</dbReference>
<dbReference type="Pfam" id="PF25672">
    <property type="entry name" value="BBH37"/>
    <property type="match status" value="1"/>
</dbReference>
<sequence>MRKNLFLHIILILGLTSCNLNSKLLNNTEQKKHNETKEIANNIQEKQKTLSKNSKKQEYDNLIVPKNPEIPLLPHNNGADIPNNTLIENNQKKEIKKEDLIPYTNEEKEADQTIKRVESIITKYGGFSKLAEDINNIKKRYVSIKSDFQDVREKIHDELTTLKKNYSINKTKIKELVQLQNNLKIDLELENLINEIDIATQEIESAAVFFNKAQESLKESIIKRLKNKNRVSYAASQLSRKSKIEAEDVLNKFESHGYKKVEAMAKSKEIEKLIKNAKTVLTSLSVNPSNYKMNFHF</sequence>
<evidence type="ECO:0000259" key="2">
    <source>
        <dbReference type="Pfam" id="PF25672"/>
    </source>
</evidence>